<evidence type="ECO:0000256" key="2">
    <source>
        <dbReference type="ARBA" id="ARBA00005582"/>
    </source>
</evidence>
<evidence type="ECO:0000256" key="1">
    <source>
        <dbReference type="ARBA" id="ARBA00001946"/>
    </source>
</evidence>
<dbReference type="Gene3D" id="3.90.79.10">
    <property type="entry name" value="Nucleoside Triphosphate Pyrophosphohydrolase"/>
    <property type="match status" value="1"/>
</dbReference>
<dbReference type="EMBL" id="JBHSJB010000004">
    <property type="protein sequence ID" value="MFC5053034.1"/>
    <property type="molecule type" value="Genomic_DNA"/>
</dbReference>
<feature type="domain" description="Nudix hydrolase" evidence="6">
    <location>
        <begin position="44"/>
        <end position="172"/>
    </location>
</feature>
<keyword evidence="8" id="KW-1185">Reference proteome</keyword>
<sequence length="181" mass="19670">MTGNHIDGSRRGRGGPAREQVLIVDPGGNPVGSATRARMRAEGLWHAGAAIVVRSLDGERLYVHRRTATKDVYPDLYDPTCGGVVAAGETPDGCAAREPAEELGVTATPAFRFRAPFVEGTIRYSAHVYEARTDGPFTHQPEEVAWGGWVDVAEVRAPAEDPGRPVVPDGRALIREWFRWV</sequence>
<comment type="similarity">
    <text evidence="2">Belongs to the Nudix hydrolase family.</text>
</comment>
<evidence type="ECO:0000313" key="7">
    <source>
        <dbReference type="EMBL" id="MFC5053034.1"/>
    </source>
</evidence>
<evidence type="ECO:0000313" key="8">
    <source>
        <dbReference type="Proteomes" id="UP001595833"/>
    </source>
</evidence>
<comment type="cofactor">
    <cofactor evidence="1">
        <name>Mg(2+)</name>
        <dbReference type="ChEBI" id="CHEBI:18420"/>
    </cofactor>
</comment>
<dbReference type="PANTHER" id="PTHR10885">
    <property type="entry name" value="ISOPENTENYL-DIPHOSPHATE DELTA-ISOMERASE"/>
    <property type="match status" value="1"/>
</dbReference>
<keyword evidence="5" id="KW-0460">Magnesium</keyword>
<dbReference type="InterPro" id="IPR015797">
    <property type="entry name" value="NUDIX_hydrolase-like_dom_sf"/>
</dbReference>
<organism evidence="7 8">
    <name type="scientific">Saccharothrix xinjiangensis</name>
    <dbReference type="NCBI Taxonomy" id="204798"/>
    <lineage>
        <taxon>Bacteria</taxon>
        <taxon>Bacillati</taxon>
        <taxon>Actinomycetota</taxon>
        <taxon>Actinomycetes</taxon>
        <taxon>Pseudonocardiales</taxon>
        <taxon>Pseudonocardiaceae</taxon>
        <taxon>Saccharothrix</taxon>
    </lineage>
</organism>
<accession>A0ABV9XUC6</accession>
<reference evidence="8" key="1">
    <citation type="journal article" date="2019" name="Int. J. Syst. Evol. Microbiol.">
        <title>The Global Catalogue of Microorganisms (GCM) 10K type strain sequencing project: providing services to taxonomists for standard genome sequencing and annotation.</title>
        <authorList>
            <consortium name="The Broad Institute Genomics Platform"/>
            <consortium name="The Broad Institute Genome Sequencing Center for Infectious Disease"/>
            <person name="Wu L."/>
            <person name="Ma J."/>
        </authorList>
    </citation>
    <scope>NUCLEOTIDE SEQUENCE [LARGE SCALE GENOMIC DNA]</scope>
    <source>
        <strain evidence="8">KCTC 12848</strain>
    </source>
</reference>
<keyword evidence="4" id="KW-0378">Hydrolase</keyword>
<evidence type="ECO:0000256" key="3">
    <source>
        <dbReference type="ARBA" id="ARBA00022723"/>
    </source>
</evidence>
<dbReference type="RefSeq" id="WP_344038070.1">
    <property type="nucleotide sequence ID" value="NZ_BAAAKE010000009.1"/>
</dbReference>
<evidence type="ECO:0000256" key="4">
    <source>
        <dbReference type="ARBA" id="ARBA00022801"/>
    </source>
</evidence>
<evidence type="ECO:0000259" key="6">
    <source>
        <dbReference type="PROSITE" id="PS51462"/>
    </source>
</evidence>
<dbReference type="SUPFAM" id="SSF55811">
    <property type="entry name" value="Nudix"/>
    <property type="match status" value="1"/>
</dbReference>
<comment type="caution">
    <text evidence="7">The sequence shown here is derived from an EMBL/GenBank/DDBJ whole genome shotgun (WGS) entry which is preliminary data.</text>
</comment>
<dbReference type="PROSITE" id="PS51462">
    <property type="entry name" value="NUDIX"/>
    <property type="match status" value="1"/>
</dbReference>
<gene>
    <name evidence="7" type="ORF">ACFPFM_04595</name>
</gene>
<name>A0ABV9XUC6_9PSEU</name>
<protein>
    <submittedName>
        <fullName evidence="7">NUDIX domain-containing protein</fullName>
    </submittedName>
</protein>
<dbReference type="InterPro" id="IPR024195">
    <property type="entry name" value="NUDIX_hydrolase_YfcD_pred"/>
</dbReference>
<evidence type="ECO:0000256" key="5">
    <source>
        <dbReference type="ARBA" id="ARBA00022842"/>
    </source>
</evidence>
<keyword evidence="3" id="KW-0479">Metal-binding</keyword>
<dbReference type="InterPro" id="IPR000086">
    <property type="entry name" value="NUDIX_hydrolase_dom"/>
</dbReference>
<proteinExistence type="inferred from homology"/>
<dbReference type="PANTHER" id="PTHR10885:SF0">
    <property type="entry name" value="ISOPENTENYL-DIPHOSPHATE DELTA-ISOMERASE"/>
    <property type="match status" value="1"/>
</dbReference>
<dbReference type="Proteomes" id="UP001595833">
    <property type="component" value="Unassembled WGS sequence"/>
</dbReference>
<dbReference type="PIRSF" id="PIRSF017340">
    <property type="entry name" value="Nudix_hydro"/>
    <property type="match status" value="1"/>
</dbReference>
<dbReference type="Pfam" id="PF00293">
    <property type="entry name" value="NUDIX"/>
    <property type="match status" value="1"/>
</dbReference>